<reference evidence="3" key="1">
    <citation type="journal article" date="2024" name="IScience">
        <title>Strigolactones Initiate the Formation of Haustorium-like Structures in Castilleja.</title>
        <authorList>
            <person name="Buerger M."/>
            <person name="Peterson D."/>
            <person name="Chory J."/>
        </authorList>
    </citation>
    <scope>NUCLEOTIDE SEQUENCE [LARGE SCALE GENOMIC DNA]</scope>
</reference>
<protein>
    <submittedName>
        <fullName evidence="2">Uncharacterized protein</fullName>
    </submittedName>
</protein>
<gene>
    <name evidence="2" type="ORF">CASFOL_038978</name>
</gene>
<feature type="compositionally biased region" description="Polar residues" evidence="1">
    <location>
        <begin position="10"/>
        <end position="23"/>
    </location>
</feature>
<dbReference type="Proteomes" id="UP001632038">
    <property type="component" value="Unassembled WGS sequence"/>
</dbReference>
<evidence type="ECO:0000256" key="1">
    <source>
        <dbReference type="SAM" id="MobiDB-lite"/>
    </source>
</evidence>
<dbReference type="EMBL" id="JAVIJP010000086">
    <property type="protein sequence ID" value="KAL3617231.1"/>
    <property type="molecule type" value="Genomic_DNA"/>
</dbReference>
<feature type="region of interest" description="Disordered" evidence="1">
    <location>
        <begin position="1"/>
        <end position="50"/>
    </location>
</feature>
<accession>A0ABD3BJM1</accession>
<comment type="caution">
    <text evidence="2">The sequence shown here is derived from an EMBL/GenBank/DDBJ whole genome shotgun (WGS) entry which is preliminary data.</text>
</comment>
<dbReference type="AlphaFoldDB" id="A0ABD3BJM1"/>
<sequence length="109" mass="11732">MVKKKAPETSAPTSGGSRPKTSTSGKVPNKKVKVSSSHVEADNTKTASSNEAIMKTVRATYAAAILGSEMNIHRERVVSEAKKYYAEKIGSDLIRVDQLLMVRAEGDPL</sequence>
<name>A0ABD3BJM1_9LAMI</name>
<evidence type="ECO:0000313" key="3">
    <source>
        <dbReference type="Proteomes" id="UP001632038"/>
    </source>
</evidence>
<evidence type="ECO:0000313" key="2">
    <source>
        <dbReference type="EMBL" id="KAL3617231.1"/>
    </source>
</evidence>
<organism evidence="2 3">
    <name type="scientific">Castilleja foliolosa</name>
    <dbReference type="NCBI Taxonomy" id="1961234"/>
    <lineage>
        <taxon>Eukaryota</taxon>
        <taxon>Viridiplantae</taxon>
        <taxon>Streptophyta</taxon>
        <taxon>Embryophyta</taxon>
        <taxon>Tracheophyta</taxon>
        <taxon>Spermatophyta</taxon>
        <taxon>Magnoliopsida</taxon>
        <taxon>eudicotyledons</taxon>
        <taxon>Gunneridae</taxon>
        <taxon>Pentapetalae</taxon>
        <taxon>asterids</taxon>
        <taxon>lamiids</taxon>
        <taxon>Lamiales</taxon>
        <taxon>Orobanchaceae</taxon>
        <taxon>Pedicularideae</taxon>
        <taxon>Castillejinae</taxon>
        <taxon>Castilleja</taxon>
    </lineage>
</organism>
<keyword evidence="3" id="KW-1185">Reference proteome</keyword>
<proteinExistence type="predicted"/>